<dbReference type="EMBL" id="JAHLFK010000009">
    <property type="protein sequence ID" value="MBU3829569.1"/>
    <property type="molecule type" value="Genomic_DNA"/>
</dbReference>
<dbReference type="Gene3D" id="3.40.190.290">
    <property type="match status" value="1"/>
</dbReference>
<comment type="similarity">
    <text evidence="1">Belongs to the LysR transcriptional regulatory family.</text>
</comment>
<proteinExistence type="inferred from homology"/>
<keyword evidence="4" id="KW-0804">Transcription</keyword>
<dbReference type="Pfam" id="PF03466">
    <property type="entry name" value="LysR_substrate"/>
    <property type="match status" value="1"/>
</dbReference>
<protein>
    <submittedName>
        <fullName evidence="6">LysR family transcriptional regulator</fullName>
    </submittedName>
</protein>
<evidence type="ECO:0000256" key="2">
    <source>
        <dbReference type="ARBA" id="ARBA00023015"/>
    </source>
</evidence>
<evidence type="ECO:0000313" key="6">
    <source>
        <dbReference type="EMBL" id="MBU3829569.1"/>
    </source>
</evidence>
<dbReference type="PROSITE" id="PS50931">
    <property type="entry name" value="HTH_LYSR"/>
    <property type="match status" value="1"/>
</dbReference>
<dbReference type="Gene3D" id="1.10.10.10">
    <property type="entry name" value="Winged helix-like DNA-binding domain superfamily/Winged helix DNA-binding domain"/>
    <property type="match status" value="1"/>
</dbReference>
<keyword evidence="2" id="KW-0805">Transcription regulation</keyword>
<dbReference type="GO" id="GO:0003700">
    <property type="term" value="F:DNA-binding transcription factor activity"/>
    <property type="evidence" value="ECO:0007669"/>
    <property type="project" value="InterPro"/>
</dbReference>
<reference evidence="6" key="1">
    <citation type="journal article" date="2021" name="PeerJ">
        <title>Extensive microbial diversity within the chicken gut microbiome revealed by metagenomics and culture.</title>
        <authorList>
            <person name="Gilroy R."/>
            <person name="Ravi A."/>
            <person name="Getino M."/>
            <person name="Pursley I."/>
            <person name="Horton D.L."/>
            <person name="Alikhan N.F."/>
            <person name="Baker D."/>
            <person name="Gharbi K."/>
            <person name="Hall N."/>
            <person name="Watson M."/>
            <person name="Adriaenssens E.M."/>
            <person name="Foster-Nyarko E."/>
            <person name="Jarju S."/>
            <person name="Secka A."/>
            <person name="Antonio M."/>
            <person name="Oren A."/>
            <person name="Chaudhuri R.R."/>
            <person name="La Ragione R."/>
            <person name="Hildebrand F."/>
            <person name="Pallen M.J."/>
        </authorList>
    </citation>
    <scope>NUCLEOTIDE SEQUENCE</scope>
    <source>
        <strain evidence="6">876</strain>
    </source>
</reference>
<evidence type="ECO:0000256" key="1">
    <source>
        <dbReference type="ARBA" id="ARBA00009437"/>
    </source>
</evidence>
<feature type="domain" description="HTH lysR-type" evidence="5">
    <location>
        <begin position="1"/>
        <end position="58"/>
    </location>
</feature>
<dbReference type="SUPFAM" id="SSF53850">
    <property type="entry name" value="Periplasmic binding protein-like II"/>
    <property type="match status" value="1"/>
</dbReference>
<dbReference type="PANTHER" id="PTHR30346:SF0">
    <property type="entry name" value="HCA OPERON TRANSCRIPTIONAL ACTIVATOR HCAR"/>
    <property type="match status" value="1"/>
</dbReference>
<name>A0A9E2KT32_9LACO</name>
<sequence length="288" mass="32589">MNVTQLRYLVTLAESTNATQAARDLNITRPALTNGIHQLEDELNIKLVTTSNNKISLTDQGKIAVAQAKIILSDVKTLYQLVGNQKDRVLKIGILSNIQPIMNELSSYEGQVNLSFQKPNELVQSVQNGQLDLAFTAFPNSMCPNDPQLHFDPVFDDHLGAFVISDNPLVAKHSLSYQDLQRENIIISHDHDNEQFIQQIIAKHGPLHIVFSTPGINLVHHIMDNETVLIGRKTQLDYSPDKDTIKLVELPIKELNQITFSFGWLYLDHHQFSKDERALIRRMTAGFY</sequence>
<reference evidence="6" key="2">
    <citation type="submission" date="2021-04" db="EMBL/GenBank/DDBJ databases">
        <authorList>
            <person name="Gilroy R."/>
        </authorList>
    </citation>
    <scope>NUCLEOTIDE SEQUENCE</scope>
    <source>
        <strain evidence="6">876</strain>
    </source>
</reference>
<dbReference type="Proteomes" id="UP000824180">
    <property type="component" value="Unassembled WGS sequence"/>
</dbReference>
<organism evidence="6 7">
    <name type="scientific">Candidatus Limosilactobacillus merdavium</name>
    <dbReference type="NCBI Taxonomy" id="2838651"/>
    <lineage>
        <taxon>Bacteria</taxon>
        <taxon>Bacillati</taxon>
        <taxon>Bacillota</taxon>
        <taxon>Bacilli</taxon>
        <taxon>Lactobacillales</taxon>
        <taxon>Lactobacillaceae</taxon>
        <taxon>Limosilactobacillus</taxon>
    </lineage>
</organism>
<dbReference type="GO" id="GO:0032993">
    <property type="term" value="C:protein-DNA complex"/>
    <property type="evidence" value="ECO:0007669"/>
    <property type="project" value="TreeGrafter"/>
</dbReference>
<evidence type="ECO:0000259" key="5">
    <source>
        <dbReference type="PROSITE" id="PS50931"/>
    </source>
</evidence>
<gene>
    <name evidence="6" type="ORF">H9843_01495</name>
</gene>
<dbReference type="InterPro" id="IPR000847">
    <property type="entry name" value="LysR_HTH_N"/>
</dbReference>
<comment type="caution">
    <text evidence="6">The sequence shown here is derived from an EMBL/GenBank/DDBJ whole genome shotgun (WGS) entry which is preliminary data.</text>
</comment>
<dbReference type="Pfam" id="PF00126">
    <property type="entry name" value="HTH_1"/>
    <property type="match status" value="1"/>
</dbReference>
<keyword evidence="3" id="KW-0238">DNA-binding</keyword>
<accession>A0A9E2KT32</accession>
<evidence type="ECO:0000313" key="7">
    <source>
        <dbReference type="Proteomes" id="UP000824180"/>
    </source>
</evidence>
<dbReference type="AlphaFoldDB" id="A0A9E2KT32"/>
<dbReference type="InterPro" id="IPR036388">
    <property type="entry name" value="WH-like_DNA-bd_sf"/>
</dbReference>
<dbReference type="InterPro" id="IPR005119">
    <property type="entry name" value="LysR_subst-bd"/>
</dbReference>
<evidence type="ECO:0000256" key="4">
    <source>
        <dbReference type="ARBA" id="ARBA00023163"/>
    </source>
</evidence>
<evidence type="ECO:0000256" key="3">
    <source>
        <dbReference type="ARBA" id="ARBA00023125"/>
    </source>
</evidence>
<dbReference type="GO" id="GO:0003677">
    <property type="term" value="F:DNA binding"/>
    <property type="evidence" value="ECO:0007669"/>
    <property type="project" value="UniProtKB-KW"/>
</dbReference>
<dbReference type="PANTHER" id="PTHR30346">
    <property type="entry name" value="TRANSCRIPTIONAL DUAL REGULATOR HCAR-RELATED"/>
    <property type="match status" value="1"/>
</dbReference>
<dbReference type="SUPFAM" id="SSF46785">
    <property type="entry name" value="Winged helix' DNA-binding domain"/>
    <property type="match status" value="1"/>
</dbReference>
<dbReference type="InterPro" id="IPR036390">
    <property type="entry name" value="WH_DNA-bd_sf"/>
</dbReference>